<organism evidence="5 6">
    <name type="scientific">Stylophora pistillata</name>
    <name type="common">Smooth cauliflower coral</name>
    <dbReference type="NCBI Taxonomy" id="50429"/>
    <lineage>
        <taxon>Eukaryota</taxon>
        <taxon>Metazoa</taxon>
        <taxon>Cnidaria</taxon>
        <taxon>Anthozoa</taxon>
        <taxon>Hexacorallia</taxon>
        <taxon>Scleractinia</taxon>
        <taxon>Astrocoeniina</taxon>
        <taxon>Pocilloporidae</taxon>
        <taxon>Stylophora</taxon>
    </lineage>
</organism>
<feature type="domain" description="Sushi" evidence="4">
    <location>
        <begin position="78"/>
        <end position="139"/>
    </location>
</feature>
<dbReference type="Gene3D" id="2.10.70.10">
    <property type="entry name" value="Complement Module, domain 1"/>
    <property type="match status" value="3"/>
</dbReference>
<accession>A0A2B4S5J0</accession>
<protein>
    <submittedName>
        <fullName evidence="5">Low-density lipoprotein receptor-related protein 2</fullName>
    </submittedName>
</protein>
<evidence type="ECO:0000313" key="5">
    <source>
        <dbReference type="EMBL" id="PFX23828.1"/>
    </source>
</evidence>
<evidence type="ECO:0000256" key="1">
    <source>
        <dbReference type="ARBA" id="ARBA00023157"/>
    </source>
</evidence>
<feature type="disulfide bond" evidence="2">
    <location>
        <begin position="170"/>
        <end position="197"/>
    </location>
</feature>
<dbReference type="PROSITE" id="PS51120">
    <property type="entry name" value="LDLRB"/>
    <property type="match status" value="2"/>
</dbReference>
<dbReference type="Pfam" id="PF00058">
    <property type="entry name" value="Ldl_recept_b"/>
    <property type="match status" value="1"/>
</dbReference>
<dbReference type="AlphaFoldDB" id="A0A2B4S5J0"/>
<dbReference type="SMART" id="SM00135">
    <property type="entry name" value="LY"/>
    <property type="match status" value="3"/>
</dbReference>
<reference evidence="6" key="1">
    <citation type="journal article" date="2017" name="bioRxiv">
        <title>Comparative analysis of the genomes of Stylophora pistillata and Acropora digitifera provides evidence for extensive differences between species of corals.</title>
        <authorList>
            <person name="Voolstra C.R."/>
            <person name="Li Y."/>
            <person name="Liew Y.J."/>
            <person name="Baumgarten S."/>
            <person name="Zoccola D."/>
            <person name="Flot J.-F."/>
            <person name="Tambutte S."/>
            <person name="Allemand D."/>
            <person name="Aranda M."/>
        </authorList>
    </citation>
    <scope>NUCLEOTIDE SEQUENCE [LARGE SCALE GENOMIC DNA]</scope>
</reference>
<dbReference type="Proteomes" id="UP000225706">
    <property type="component" value="Unassembled WGS sequence"/>
</dbReference>
<keyword evidence="2" id="KW-0768">Sushi</keyword>
<dbReference type="OrthoDB" id="5986723at2759"/>
<dbReference type="PANTHER" id="PTHR46513:SF13">
    <property type="entry name" value="EGF-LIKE DOMAIN-CONTAINING PROTEIN"/>
    <property type="match status" value="1"/>
</dbReference>
<dbReference type="SUPFAM" id="SSF57535">
    <property type="entry name" value="Complement control module/SCR domain"/>
    <property type="match status" value="3"/>
</dbReference>
<evidence type="ECO:0000256" key="2">
    <source>
        <dbReference type="PROSITE-ProRule" id="PRU00302"/>
    </source>
</evidence>
<evidence type="ECO:0000259" key="4">
    <source>
        <dbReference type="PROSITE" id="PS50923"/>
    </source>
</evidence>
<proteinExistence type="predicted"/>
<feature type="domain" description="Sushi" evidence="4">
    <location>
        <begin position="17"/>
        <end position="77"/>
    </location>
</feature>
<feature type="repeat" description="LDL-receptor class B" evidence="3">
    <location>
        <begin position="288"/>
        <end position="330"/>
    </location>
</feature>
<dbReference type="Pfam" id="PF00084">
    <property type="entry name" value="Sushi"/>
    <property type="match status" value="3"/>
</dbReference>
<sequence length="371" mass="41229">MGTVAFNSYLQPPVVLITCPVLPTPFNGVKLGCGWNIMYYGTECHFLCNYGYAGSGFKVRRCQRNGTWTGRDFGCHATTCLALRAPTDGAVLGCPGNAGANYDTVCQFSCNSGYIGYGSQERRCQHDGTWSGKEFVCQTVTCTLPTNGVLLGCKTNTTEMSYNAECRFSCKESVEEMSPTVRICAENGSWSETDVGCTELNRLRNSSCILVTAFDRIIPLDYNNNSAFSVTSTLSYAEAVNYHYELGYMFWSDIREGNIKRSNMDGTNIKFIHKEGDSYGLVVEWNPLQLYWTNIINRSISVSDLEGKNRRVLDCSNIDEPFGIVFDPHEGMMFWTDGESRQVMKSTLEGTQCVALVASKLFRPAGITLNR</sequence>
<dbReference type="InterPro" id="IPR035976">
    <property type="entry name" value="Sushi/SCR/CCP_sf"/>
</dbReference>
<feature type="disulfide bond" evidence="2">
    <location>
        <begin position="19"/>
        <end position="62"/>
    </location>
</feature>
<dbReference type="InterPro" id="IPR000033">
    <property type="entry name" value="LDLR_classB_rpt"/>
</dbReference>
<dbReference type="EMBL" id="LSMT01000195">
    <property type="protein sequence ID" value="PFX23828.1"/>
    <property type="molecule type" value="Genomic_DNA"/>
</dbReference>
<dbReference type="CDD" id="cd00033">
    <property type="entry name" value="CCP"/>
    <property type="match status" value="2"/>
</dbReference>
<dbReference type="InterPro" id="IPR011042">
    <property type="entry name" value="6-blade_b-propeller_TolB-like"/>
</dbReference>
<dbReference type="SMART" id="SM00032">
    <property type="entry name" value="CCP"/>
    <property type="match status" value="3"/>
</dbReference>
<dbReference type="PANTHER" id="PTHR46513">
    <property type="entry name" value="VITELLOGENIN RECEPTOR-LIKE PROTEIN-RELATED-RELATED"/>
    <property type="match status" value="1"/>
</dbReference>
<feature type="disulfide bond" evidence="2">
    <location>
        <begin position="48"/>
        <end position="75"/>
    </location>
</feature>
<comment type="caution">
    <text evidence="5">The sequence shown here is derived from an EMBL/GenBank/DDBJ whole genome shotgun (WGS) entry which is preliminary data.</text>
</comment>
<evidence type="ECO:0000256" key="3">
    <source>
        <dbReference type="PROSITE-ProRule" id="PRU00461"/>
    </source>
</evidence>
<dbReference type="Gene3D" id="2.120.10.30">
    <property type="entry name" value="TolB, C-terminal domain"/>
    <property type="match status" value="1"/>
</dbReference>
<evidence type="ECO:0000313" key="6">
    <source>
        <dbReference type="Proteomes" id="UP000225706"/>
    </source>
</evidence>
<gene>
    <name evidence="5" type="primary">Lrp2</name>
    <name evidence="5" type="ORF">AWC38_SpisGene11620</name>
</gene>
<dbReference type="SUPFAM" id="SSF63825">
    <property type="entry name" value="YWTD domain"/>
    <property type="match status" value="1"/>
</dbReference>
<name>A0A2B4S5J0_STYPI</name>
<keyword evidence="6" id="KW-1185">Reference proteome</keyword>
<keyword evidence="1 2" id="KW-1015">Disulfide bond</keyword>
<keyword evidence="5" id="KW-0675">Receptor</keyword>
<comment type="caution">
    <text evidence="2">Lacks conserved residue(s) required for the propagation of feature annotation.</text>
</comment>
<feature type="disulfide bond" evidence="2">
    <location>
        <begin position="110"/>
        <end position="137"/>
    </location>
</feature>
<dbReference type="PROSITE" id="PS50923">
    <property type="entry name" value="SUSHI"/>
    <property type="match status" value="3"/>
</dbReference>
<feature type="repeat" description="LDL-receptor class B" evidence="3">
    <location>
        <begin position="331"/>
        <end position="371"/>
    </location>
</feature>
<keyword evidence="5" id="KW-0449">Lipoprotein</keyword>
<dbReference type="InterPro" id="IPR050778">
    <property type="entry name" value="Cueball_EGF_LRP_Nidogen"/>
</dbReference>
<feature type="domain" description="Sushi" evidence="4">
    <location>
        <begin position="140"/>
        <end position="199"/>
    </location>
</feature>
<dbReference type="InterPro" id="IPR000436">
    <property type="entry name" value="Sushi_SCR_CCP_dom"/>
</dbReference>